<dbReference type="InterPro" id="IPR036927">
    <property type="entry name" value="Cyt_c_oxase-like_su1_sf"/>
</dbReference>
<feature type="transmembrane region" description="Helical" evidence="1">
    <location>
        <begin position="256"/>
        <end position="277"/>
    </location>
</feature>
<proteinExistence type="predicted"/>
<dbReference type="SUPFAM" id="SSF81442">
    <property type="entry name" value="Cytochrome c oxidase subunit I-like"/>
    <property type="match status" value="2"/>
</dbReference>
<name>A0A897N283_9EURY</name>
<dbReference type="Proteomes" id="UP000663525">
    <property type="component" value="Chromosome"/>
</dbReference>
<feature type="transmembrane region" description="Helical" evidence="1">
    <location>
        <begin position="20"/>
        <end position="46"/>
    </location>
</feature>
<feature type="transmembrane region" description="Helical" evidence="1">
    <location>
        <begin position="152"/>
        <end position="175"/>
    </location>
</feature>
<feature type="transmembrane region" description="Helical" evidence="1">
    <location>
        <begin position="373"/>
        <end position="391"/>
    </location>
</feature>
<accession>A0A897N283</accession>
<feature type="transmembrane region" description="Helical" evidence="1">
    <location>
        <begin position="117"/>
        <end position="136"/>
    </location>
</feature>
<dbReference type="EMBL" id="CP064787">
    <property type="protein sequence ID" value="QSG04436.1"/>
    <property type="molecule type" value="Genomic_DNA"/>
</dbReference>
<feature type="transmembrane region" description="Helical" evidence="1">
    <location>
        <begin position="329"/>
        <end position="352"/>
    </location>
</feature>
<keyword evidence="1" id="KW-1133">Transmembrane helix</keyword>
<feature type="transmembrane region" description="Helical" evidence="1">
    <location>
        <begin position="403"/>
        <end position="424"/>
    </location>
</feature>
<sequence>MTETMQQFTGDLDTDSQPPLAIPFAHFVLGVAILLIGGAIAGLGSFVPGIDPAGAGPLHLLLAGWIGLTIMGAMTQFVPVWSGTSLYSRRLSVASLWLVTLGVAGLVAGFLFEYTWLLIGASVLLIGFWTFAYNIVRTLPPVRTFDITETHFAFALASLLVATVLGWVLATDIAFRVLGGLIAPSRIVLSHLTLTVFGFVLATIVGALYQLAPMFTQAETTAVDAHLAHVEMVALPGGIALLATGRLLGSTRVGTFGGVVFLTGALAFSGFLARQLWRARVEVGPLLRRYGLVVASLVGWIALTVPYWLVNPVSVFTRFGGPMGTHLLFVGVFTLTIVGTFYHVVPFIVWYHRYSDRLGYESVPMVDDLYDDRIATVEFWLLAVGLAGLWIGDVLATTRVIAVGGNLLGAGILLFGANMAGVVWRHRPETVREVLATLAGQSTA</sequence>
<feature type="transmembrane region" description="Helical" evidence="1">
    <location>
        <begin position="289"/>
        <end position="309"/>
    </location>
</feature>
<feature type="transmembrane region" description="Helical" evidence="1">
    <location>
        <begin position="58"/>
        <end position="81"/>
    </location>
</feature>
<reference evidence="2" key="1">
    <citation type="submission" date="2020-11" db="EMBL/GenBank/DDBJ databases">
        <title>Carbohydrate-dependent, anaerobic sulfur respiration: A novel catabolism in halophilic archaea.</title>
        <authorList>
            <person name="Sorokin D.Y."/>
            <person name="Messina E."/>
            <person name="Smedile F."/>
            <person name="La Cono V."/>
            <person name="Hallsworth J.E."/>
            <person name="Yakimov M.M."/>
        </authorList>
    </citation>
    <scope>NUCLEOTIDE SEQUENCE</scope>
    <source>
        <strain evidence="2">HSR12-1</strain>
    </source>
</reference>
<keyword evidence="1" id="KW-0812">Transmembrane</keyword>
<feature type="transmembrane region" description="Helical" evidence="1">
    <location>
        <begin position="187"/>
        <end position="209"/>
    </location>
</feature>
<evidence type="ECO:0000313" key="3">
    <source>
        <dbReference type="Proteomes" id="UP000663525"/>
    </source>
</evidence>
<gene>
    <name evidence="2" type="ORF">HSR121_0075</name>
</gene>
<keyword evidence="1" id="KW-0472">Membrane</keyword>
<dbReference type="AlphaFoldDB" id="A0A897N283"/>
<organism evidence="2 3">
    <name type="scientific">Halapricum desulfuricans</name>
    <dbReference type="NCBI Taxonomy" id="2841257"/>
    <lineage>
        <taxon>Archaea</taxon>
        <taxon>Methanobacteriati</taxon>
        <taxon>Methanobacteriota</taxon>
        <taxon>Stenosarchaea group</taxon>
        <taxon>Halobacteria</taxon>
        <taxon>Halobacteriales</taxon>
        <taxon>Haloarculaceae</taxon>
        <taxon>Halapricum</taxon>
    </lineage>
</organism>
<evidence type="ECO:0000256" key="1">
    <source>
        <dbReference type="SAM" id="Phobius"/>
    </source>
</evidence>
<evidence type="ECO:0000313" key="2">
    <source>
        <dbReference type="EMBL" id="QSG04436.1"/>
    </source>
</evidence>
<feature type="transmembrane region" description="Helical" evidence="1">
    <location>
        <begin position="93"/>
        <end position="112"/>
    </location>
</feature>
<dbReference type="Gene3D" id="1.20.210.10">
    <property type="entry name" value="Cytochrome c oxidase-like, subunit I domain"/>
    <property type="match status" value="1"/>
</dbReference>
<protein>
    <submittedName>
        <fullName evidence="2">Cytochrome cbb3 oxidase subunit I</fullName>
    </submittedName>
</protein>